<organism evidence="3 4">
    <name type="scientific">Fluctibacter halophilus</name>
    <dbReference type="NCBI Taxonomy" id="226011"/>
    <lineage>
        <taxon>Bacteria</taxon>
        <taxon>Pseudomonadati</taxon>
        <taxon>Pseudomonadota</taxon>
        <taxon>Gammaproteobacteria</taxon>
        <taxon>Alteromonadales</taxon>
        <taxon>Alteromonadaceae</taxon>
        <taxon>Fluctibacter</taxon>
    </lineage>
</organism>
<comment type="caution">
    <text evidence="3">The sequence shown here is derived from an EMBL/GenBank/DDBJ whole genome shotgun (WGS) entry which is preliminary data.</text>
</comment>
<dbReference type="Proteomes" id="UP001520878">
    <property type="component" value="Unassembled WGS sequence"/>
</dbReference>
<dbReference type="Gene3D" id="3.40.50.1110">
    <property type="entry name" value="SGNH hydrolase"/>
    <property type="match status" value="1"/>
</dbReference>
<dbReference type="InterPro" id="IPR051532">
    <property type="entry name" value="Ester_Hydrolysis_Enzymes"/>
</dbReference>
<dbReference type="GO" id="GO:0016787">
    <property type="term" value="F:hydrolase activity"/>
    <property type="evidence" value="ECO:0007669"/>
    <property type="project" value="UniProtKB-KW"/>
</dbReference>
<evidence type="ECO:0000259" key="2">
    <source>
        <dbReference type="Pfam" id="PF13472"/>
    </source>
</evidence>
<dbReference type="PANTHER" id="PTHR30383:SF5">
    <property type="entry name" value="SGNH HYDROLASE-TYPE ESTERASE DOMAIN-CONTAINING PROTEIN"/>
    <property type="match status" value="1"/>
</dbReference>
<evidence type="ECO:0000313" key="3">
    <source>
        <dbReference type="EMBL" id="MCC2617748.1"/>
    </source>
</evidence>
<gene>
    <name evidence="3" type="ORF">LJ739_15960</name>
</gene>
<dbReference type="PANTHER" id="PTHR30383">
    <property type="entry name" value="THIOESTERASE 1/PROTEASE 1/LYSOPHOSPHOLIPASE L1"/>
    <property type="match status" value="1"/>
</dbReference>
<evidence type="ECO:0000313" key="4">
    <source>
        <dbReference type="Proteomes" id="UP001520878"/>
    </source>
</evidence>
<dbReference type="InterPro" id="IPR013830">
    <property type="entry name" value="SGNH_hydro"/>
</dbReference>
<feature type="region of interest" description="Disordered" evidence="1">
    <location>
        <begin position="260"/>
        <end position="291"/>
    </location>
</feature>
<dbReference type="EMBL" id="JAJEWP010000005">
    <property type="protein sequence ID" value="MCC2617748.1"/>
    <property type="molecule type" value="Genomic_DNA"/>
</dbReference>
<dbReference type="CDD" id="cd01836">
    <property type="entry name" value="FeeA_FeeB_like"/>
    <property type="match status" value="1"/>
</dbReference>
<reference evidence="3 4" key="1">
    <citation type="submission" date="2021-10" db="EMBL/GenBank/DDBJ databases">
        <title>Draft genome of Aestuariibacter halophilus JC2043.</title>
        <authorList>
            <person name="Emsley S.A."/>
            <person name="Pfannmuller K.M."/>
            <person name="Ushijima B."/>
            <person name="Saw J.H."/>
            <person name="Videau P."/>
        </authorList>
    </citation>
    <scope>NUCLEOTIDE SEQUENCE [LARGE SCALE GENOMIC DNA]</scope>
    <source>
        <strain evidence="3 4">JC2043</strain>
    </source>
</reference>
<dbReference type="InterPro" id="IPR036514">
    <property type="entry name" value="SGNH_hydro_sf"/>
</dbReference>
<protein>
    <submittedName>
        <fullName evidence="3">SGNH/GDSL hydrolase family protein</fullName>
    </submittedName>
</protein>
<accession>A0ABS8GBH4</accession>
<feature type="domain" description="SGNH hydrolase-type esterase" evidence="2">
    <location>
        <begin position="78"/>
        <end position="248"/>
    </location>
</feature>
<keyword evidence="4" id="KW-1185">Reference proteome</keyword>
<evidence type="ECO:0000256" key="1">
    <source>
        <dbReference type="SAM" id="MobiDB-lite"/>
    </source>
</evidence>
<sequence>MARHRLCATNPLCCKHVESTTITMQIPSAAQLNLYKYLLAPVLLAQGLYVRRTIVELPEPDGARLGNTGQGSPLSLLILGDSAAAGVGVQQQGDALSGHLPALLASHYQVDWQLQAASSKTSWDMLPLIDQCTFEQCDVVLISAGVNDVTRGHSTAHYLRGCQALADAARLRWPDCHLLYSAVPPMGQFHALPNPLRWYVGQHARQLDSALHQWCAQHAYGYLPFDYNLHPDLIAADGFHPSGALYALWAERAGQWIAHHRPPKGHSVRPNGDTRWLQSGPDGPGLDCANS</sequence>
<proteinExistence type="predicted"/>
<keyword evidence="3" id="KW-0378">Hydrolase</keyword>
<dbReference type="SUPFAM" id="SSF52266">
    <property type="entry name" value="SGNH hydrolase"/>
    <property type="match status" value="1"/>
</dbReference>
<dbReference type="Pfam" id="PF13472">
    <property type="entry name" value="Lipase_GDSL_2"/>
    <property type="match status" value="1"/>
</dbReference>
<dbReference type="RefSeq" id="WP_229162100.1">
    <property type="nucleotide sequence ID" value="NZ_JAJEWP010000005.1"/>
</dbReference>
<name>A0ABS8GBH4_9ALTE</name>